<organism evidence="7 8">
    <name type="scientific">Microctonus aethiopoides</name>
    <dbReference type="NCBI Taxonomy" id="144406"/>
    <lineage>
        <taxon>Eukaryota</taxon>
        <taxon>Metazoa</taxon>
        <taxon>Ecdysozoa</taxon>
        <taxon>Arthropoda</taxon>
        <taxon>Hexapoda</taxon>
        <taxon>Insecta</taxon>
        <taxon>Pterygota</taxon>
        <taxon>Neoptera</taxon>
        <taxon>Endopterygota</taxon>
        <taxon>Hymenoptera</taxon>
        <taxon>Apocrita</taxon>
        <taxon>Ichneumonoidea</taxon>
        <taxon>Braconidae</taxon>
        <taxon>Euphorinae</taxon>
        <taxon>Microctonus</taxon>
    </lineage>
</organism>
<feature type="transmembrane region" description="Helical" evidence="6">
    <location>
        <begin position="371"/>
        <end position="388"/>
    </location>
</feature>
<keyword evidence="4 6" id="KW-0472">Membrane</keyword>
<dbReference type="InterPro" id="IPR051085">
    <property type="entry name" value="MB_O-acyltransferase"/>
</dbReference>
<keyword evidence="2 6" id="KW-0812">Transmembrane</keyword>
<sequence length="516" mass="61408">MKQMAAKLNKYEVRFYFLTWIIGVLYSMYHVYLAGDYFYTYGDFNYFTDEWIWLGRKHDNYDYEWNIWIEFMKKLAPWIVVQLLISQILKHTKTPKTMIYSWYIIVTSTFLWNFCGFGGILYLLISPCIVCLLTSLQSKKLVYVVHITILVVFQYSSLFSEFMFSYINVDSTTDFLLTLAFFWLQLKGMDCSIDNINNYKHENLIGFFKNIIQCTAYCWYLPNLFFGPHILYHKFIRSVDEPGEKLTLHRIIIHLLNLLRFTFWIFFTKLMFHFVYSTALSHRPHVVEKLNAWAFYGMGYCMGQYFCNKYVVFYGIAGEISRMDGIDAPPPPKCIGRIHLYSDMWKYFDRGLYEFLVRCIYGPISEFNIPFRKFVASFITFVFIYVWHGVHKFVLIWTVLNFLGVMIVTIANSIGNSPLYIKWQQKFLSPRNTRRFNCILATPLLAVSAVSNFYFFGGEIIGNLYMYRLFHDSPMSIFILMFILYCCCQVSTEMKLIEHRKGYNKNCDEFINKKLN</sequence>
<comment type="similarity">
    <text evidence="5">Belongs to the membrane-bound acyltransferase family. HHAT subfamily.</text>
</comment>
<dbReference type="GO" id="GO:0005783">
    <property type="term" value="C:endoplasmic reticulum"/>
    <property type="evidence" value="ECO:0007669"/>
    <property type="project" value="TreeGrafter"/>
</dbReference>
<evidence type="ECO:0000313" key="8">
    <source>
        <dbReference type="Proteomes" id="UP001168990"/>
    </source>
</evidence>
<evidence type="ECO:0000256" key="6">
    <source>
        <dbReference type="SAM" id="Phobius"/>
    </source>
</evidence>
<dbReference type="InterPro" id="IPR004299">
    <property type="entry name" value="MBOAT_fam"/>
</dbReference>
<name>A0AA39FMT7_9HYME</name>
<dbReference type="Proteomes" id="UP001168990">
    <property type="component" value="Unassembled WGS sequence"/>
</dbReference>
<protein>
    <recommendedName>
        <fullName evidence="9">Protein-cysteine N-palmitoyltransferase Rasp</fullName>
    </recommendedName>
</protein>
<feature type="transmembrane region" description="Helical" evidence="6">
    <location>
        <begin position="394"/>
        <end position="415"/>
    </location>
</feature>
<dbReference type="Pfam" id="PF03062">
    <property type="entry name" value="MBOAT"/>
    <property type="match status" value="1"/>
</dbReference>
<comment type="subcellular location">
    <subcellularLocation>
        <location evidence="1">Membrane</location>
        <topology evidence="1">Multi-pass membrane protein</topology>
    </subcellularLocation>
</comment>
<reference evidence="7" key="2">
    <citation type="submission" date="2023-03" db="EMBL/GenBank/DDBJ databases">
        <authorList>
            <person name="Inwood S.N."/>
            <person name="Skelly J.G."/>
            <person name="Guhlin J."/>
            <person name="Harrop T.W.R."/>
            <person name="Goldson S.G."/>
            <person name="Dearden P.K."/>
        </authorList>
    </citation>
    <scope>NUCLEOTIDE SEQUENCE</scope>
    <source>
        <strain evidence="7">Irish</strain>
        <tissue evidence="7">Whole body</tissue>
    </source>
</reference>
<keyword evidence="3 6" id="KW-1133">Transmembrane helix</keyword>
<dbReference type="GO" id="GO:0016020">
    <property type="term" value="C:membrane"/>
    <property type="evidence" value="ECO:0007669"/>
    <property type="project" value="UniProtKB-SubCell"/>
</dbReference>
<keyword evidence="8" id="KW-1185">Reference proteome</keyword>
<evidence type="ECO:0000256" key="3">
    <source>
        <dbReference type="ARBA" id="ARBA00022989"/>
    </source>
</evidence>
<evidence type="ECO:0000256" key="5">
    <source>
        <dbReference type="ARBA" id="ARBA00038268"/>
    </source>
</evidence>
<accession>A0AA39FMT7</accession>
<feature type="transmembrane region" description="Helical" evidence="6">
    <location>
        <begin position="141"/>
        <end position="158"/>
    </location>
</feature>
<dbReference type="EMBL" id="JAQQBS010000002">
    <property type="protein sequence ID" value="KAK0172529.1"/>
    <property type="molecule type" value="Genomic_DNA"/>
</dbReference>
<feature type="transmembrane region" description="Helical" evidence="6">
    <location>
        <begin position="475"/>
        <end position="492"/>
    </location>
</feature>
<feature type="transmembrane region" description="Helical" evidence="6">
    <location>
        <begin position="251"/>
        <end position="276"/>
    </location>
</feature>
<feature type="transmembrane region" description="Helical" evidence="6">
    <location>
        <begin position="110"/>
        <end position="134"/>
    </location>
</feature>
<dbReference type="PANTHER" id="PTHR13285:SF18">
    <property type="entry name" value="PROTEIN-CYSTEINE N-PALMITOYLTRANSFERASE RASP"/>
    <property type="match status" value="1"/>
</dbReference>
<feature type="transmembrane region" description="Helical" evidence="6">
    <location>
        <begin position="436"/>
        <end position="455"/>
    </location>
</feature>
<proteinExistence type="inferred from homology"/>
<evidence type="ECO:0000256" key="4">
    <source>
        <dbReference type="ARBA" id="ARBA00023136"/>
    </source>
</evidence>
<comment type="caution">
    <text evidence="7">The sequence shown here is derived from an EMBL/GenBank/DDBJ whole genome shotgun (WGS) entry which is preliminary data.</text>
</comment>
<gene>
    <name evidence="7" type="ORF">PV328_005835</name>
</gene>
<dbReference type="PANTHER" id="PTHR13285">
    <property type="entry name" value="ACYLTRANSFERASE"/>
    <property type="match status" value="1"/>
</dbReference>
<reference evidence="7" key="1">
    <citation type="journal article" date="2023" name="bioRxiv">
        <title>Scaffold-level genome assemblies of two parasitoid biocontrol wasps reveal the parthenogenesis mechanism and an associated novel virus.</title>
        <authorList>
            <person name="Inwood S."/>
            <person name="Skelly J."/>
            <person name="Guhlin J."/>
            <person name="Harrop T."/>
            <person name="Goldson S."/>
            <person name="Dearden P."/>
        </authorList>
    </citation>
    <scope>NUCLEOTIDE SEQUENCE</scope>
    <source>
        <strain evidence="7">Irish</strain>
        <tissue evidence="7">Whole body</tissue>
    </source>
</reference>
<evidence type="ECO:0000256" key="2">
    <source>
        <dbReference type="ARBA" id="ARBA00022692"/>
    </source>
</evidence>
<dbReference type="GO" id="GO:0016409">
    <property type="term" value="F:palmitoyltransferase activity"/>
    <property type="evidence" value="ECO:0007669"/>
    <property type="project" value="TreeGrafter"/>
</dbReference>
<evidence type="ECO:0000313" key="7">
    <source>
        <dbReference type="EMBL" id="KAK0172529.1"/>
    </source>
</evidence>
<dbReference type="AlphaFoldDB" id="A0AA39FMT7"/>
<evidence type="ECO:0008006" key="9">
    <source>
        <dbReference type="Google" id="ProtNLM"/>
    </source>
</evidence>
<feature type="transmembrane region" description="Helical" evidence="6">
    <location>
        <begin position="12"/>
        <end position="32"/>
    </location>
</feature>
<evidence type="ECO:0000256" key="1">
    <source>
        <dbReference type="ARBA" id="ARBA00004141"/>
    </source>
</evidence>